<accession>A0ACC2XL22</accession>
<protein>
    <submittedName>
        <fullName evidence="1">Uncharacterized protein</fullName>
    </submittedName>
</protein>
<evidence type="ECO:0000313" key="2">
    <source>
        <dbReference type="Proteomes" id="UP001234202"/>
    </source>
</evidence>
<sequence>MYPTTATADDNTAGDSTRCTDTEGVLIRRELVLGHLKKFLPKFYGTLNVQNALPASSTAKQPPSPPTTQLDDVMDGEEPAKVENNPAESKPGKSLTEVSPVKSHLPTYRLSVILTHPSSQRTQCIVLQNLTTPFLHPCIMDIKLGTVLYDATDPSLTAAKRVKMEEKMRVRSSTKTGMAITGFQGEAEPSLVLYFALPQTWNAQEEKYMSLDRETCGKLKSEELGTAFADYWLLSGTGSVLSPSDAHARSAGMQDSQGDEVEGIAIPSDGDMPPDGVRPDSAQITSEEATAPTSPKDRYNQTISQIESTHRIDMIRSLHALSKTLFQFYALVSHLEIRFIGASLLIVHEGDPSRLREAWRLVDQGASRGDGLDDDDSLVEEDGFSDIEPEGVDDEYRVDGQGRSGKSHKKRKSFFAQIFGGFGAERNDGSQGFGLLDGSPPASPRPRQRSLSRSHITTDIPDTPDGIVQKGAGGDGHDDGDGDGDDNYDSDSDEERIPDDDAKDRIPRPFTVRLIDFAHTRLADGEGPDAGFLQGVRTVMELVQGRIRELKLEQEVVTR</sequence>
<proteinExistence type="predicted"/>
<reference evidence="1" key="1">
    <citation type="submission" date="2023-04" db="EMBL/GenBank/DDBJ databases">
        <title>Draft Genome sequencing of Naganishia species isolated from polar environments using Oxford Nanopore Technology.</title>
        <authorList>
            <person name="Leo P."/>
            <person name="Venkateswaran K."/>
        </authorList>
    </citation>
    <scope>NUCLEOTIDE SEQUENCE</scope>
    <source>
        <strain evidence="1">DBVPG 5303</strain>
    </source>
</reference>
<keyword evidence="2" id="KW-1185">Reference proteome</keyword>
<name>A0ACC2XL22_9TREE</name>
<evidence type="ECO:0000313" key="1">
    <source>
        <dbReference type="EMBL" id="KAJ9124688.1"/>
    </source>
</evidence>
<organism evidence="1 2">
    <name type="scientific">Naganishia onofrii</name>
    <dbReference type="NCBI Taxonomy" id="1851511"/>
    <lineage>
        <taxon>Eukaryota</taxon>
        <taxon>Fungi</taxon>
        <taxon>Dikarya</taxon>
        <taxon>Basidiomycota</taxon>
        <taxon>Agaricomycotina</taxon>
        <taxon>Tremellomycetes</taxon>
        <taxon>Filobasidiales</taxon>
        <taxon>Filobasidiaceae</taxon>
        <taxon>Naganishia</taxon>
    </lineage>
</organism>
<gene>
    <name evidence="1" type="ORF">QFC24_003055</name>
</gene>
<dbReference type="EMBL" id="JASBWV010000009">
    <property type="protein sequence ID" value="KAJ9124688.1"/>
    <property type="molecule type" value="Genomic_DNA"/>
</dbReference>
<comment type="caution">
    <text evidence="1">The sequence shown here is derived from an EMBL/GenBank/DDBJ whole genome shotgun (WGS) entry which is preliminary data.</text>
</comment>
<dbReference type="Proteomes" id="UP001234202">
    <property type="component" value="Unassembled WGS sequence"/>
</dbReference>